<comment type="caution">
    <text evidence="3">The sequence shown here is derived from an EMBL/GenBank/DDBJ whole genome shotgun (WGS) entry which is preliminary data.</text>
</comment>
<evidence type="ECO:0000256" key="2">
    <source>
        <dbReference type="PROSITE-ProRule" id="PRU00708"/>
    </source>
</evidence>
<gene>
    <name evidence="3" type="ORF">RJ641_024656</name>
</gene>
<dbReference type="InterPro" id="IPR011990">
    <property type="entry name" value="TPR-like_helical_dom_sf"/>
</dbReference>
<name>A0AAN8W036_9MAGN</name>
<dbReference type="NCBIfam" id="TIGR00756">
    <property type="entry name" value="PPR"/>
    <property type="match status" value="1"/>
</dbReference>
<dbReference type="PANTHER" id="PTHR47942">
    <property type="entry name" value="TETRATRICOPEPTIDE REPEAT (TPR)-LIKE SUPERFAMILY PROTEIN-RELATED"/>
    <property type="match status" value="1"/>
</dbReference>
<dbReference type="AlphaFoldDB" id="A0AAN8W036"/>
<dbReference type="InterPro" id="IPR002885">
    <property type="entry name" value="PPR_rpt"/>
</dbReference>
<proteinExistence type="predicted"/>
<dbReference type="EMBL" id="JBAMMX010000003">
    <property type="protein sequence ID" value="KAK6943554.1"/>
    <property type="molecule type" value="Genomic_DNA"/>
</dbReference>
<dbReference type="Gene3D" id="1.25.40.10">
    <property type="entry name" value="Tetratricopeptide repeat domain"/>
    <property type="match status" value="1"/>
</dbReference>
<evidence type="ECO:0000313" key="4">
    <source>
        <dbReference type="Proteomes" id="UP001370490"/>
    </source>
</evidence>
<dbReference type="InterPro" id="IPR051222">
    <property type="entry name" value="PPR/CCM1_RNA-binding"/>
</dbReference>
<accession>A0AAN8W036</accession>
<protein>
    <submittedName>
        <fullName evidence="3">Pentatricopeptide repeat</fullName>
    </submittedName>
</protein>
<dbReference type="PROSITE" id="PS51375">
    <property type="entry name" value="PPR"/>
    <property type="match status" value="1"/>
</dbReference>
<dbReference type="PANTHER" id="PTHR47942:SF63">
    <property type="entry name" value="PENTATRICOPEPTIDE REPEAT-CONTAINING PROTEIN"/>
    <property type="match status" value="1"/>
</dbReference>
<evidence type="ECO:0000256" key="1">
    <source>
        <dbReference type="ARBA" id="ARBA00022737"/>
    </source>
</evidence>
<feature type="repeat" description="PPR" evidence="2">
    <location>
        <begin position="55"/>
        <end position="85"/>
    </location>
</feature>
<reference evidence="3 4" key="1">
    <citation type="submission" date="2023-12" db="EMBL/GenBank/DDBJ databases">
        <title>A high-quality genome assembly for Dillenia turbinata (Dilleniales).</title>
        <authorList>
            <person name="Chanderbali A."/>
        </authorList>
    </citation>
    <scope>NUCLEOTIDE SEQUENCE [LARGE SCALE GENOMIC DNA]</scope>
    <source>
        <strain evidence="3">LSX21</strain>
        <tissue evidence="3">Leaf</tissue>
    </source>
</reference>
<keyword evidence="4" id="KW-1185">Reference proteome</keyword>
<sequence length="191" mass="21809">MPEQALYVFEWKRVLVANLAAVLPNLRTYNVLIMISCRRKVLRMGSMTESGVHPDVVTYNAMLNGYCRFRRVDDSLELWELVKFSIAHVALQTHPSQSALKETNPPKSLQELQLFKSDEVIKALAIPRVSKLINARCLPPWILEEHPFILVLLKLLLVQEILLPLLNLLLVFSSDDSLNACIWLSLFSIIC</sequence>
<organism evidence="3 4">
    <name type="scientific">Dillenia turbinata</name>
    <dbReference type="NCBI Taxonomy" id="194707"/>
    <lineage>
        <taxon>Eukaryota</taxon>
        <taxon>Viridiplantae</taxon>
        <taxon>Streptophyta</taxon>
        <taxon>Embryophyta</taxon>
        <taxon>Tracheophyta</taxon>
        <taxon>Spermatophyta</taxon>
        <taxon>Magnoliopsida</taxon>
        <taxon>eudicotyledons</taxon>
        <taxon>Gunneridae</taxon>
        <taxon>Pentapetalae</taxon>
        <taxon>Dilleniales</taxon>
        <taxon>Dilleniaceae</taxon>
        <taxon>Dillenia</taxon>
    </lineage>
</organism>
<dbReference type="Pfam" id="PF12854">
    <property type="entry name" value="PPR_1"/>
    <property type="match status" value="1"/>
</dbReference>
<keyword evidence="1" id="KW-0677">Repeat</keyword>
<dbReference type="Proteomes" id="UP001370490">
    <property type="component" value="Unassembled WGS sequence"/>
</dbReference>
<evidence type="ECO:0000313" key="3">
    <source>
        <dbReference type="EMBL" id="KAK6943554.1"/>
    </source>
</evidence>